<geneLocation type="plasmid" evidence="5">
    <name>pne1b</name>
</geneLocation>
<dbReference type="InterPro" id="IPR002821">
    <property type="entry name" value="Hydantoinase_A"/>
</dbReference>
<feature type="domain" description="Hydantoinase/oxoprolinase N-terminal" evidence="2">
    <location>
        <begin position="5"/>
        <end position="184"/>
    </location>
</feature>
<gene>
    <name evidence="4" type="ORF">CUN67_28910</name>
</gene>
<evidence type="ECO:0000313" key="4">
    <source>
        <dbReference type="EMBL" id="QGY32955.1"/>
    </source>
</evidence>
<dbReference type="PANTHER" id="PTHR11365">
    <property type="entry name" value="5-OXOPROLINASE RELATED"/>
    <property type="match status" value="1"/>
</dbReference>
<feature type="domain" description="Hydantoinase A/oxoprolinase" evidence="1">
    <location>
        <begin position="205"/>
        <end position="492"/>
    </location>
</feature>
<dbReference type="Pfam" id="PF19278">
    <property type="entry name" value="Hydant_A_C"/>
    <property type="match status" value="1"/>
</dbReference>
<evidence type="ECO:0000259" key="1">
    <source>
        <dbReference type="Pfam" id="PF01968"/>
    </source>
</evidence>
<sequence length="684" mass="72489">MSVTISVDVGGTFTDIVVDDRGELAFYKSLSNHDDIAQGIMDGIGHVATQRGTSVQSLLQGCSTFSCGTTAATNAILERRTARTVLICTEGFRDILLIREGGRENSYEIFEDYPEPLVPRHLTFAVAERINAEGGIETPLDEQQVYDILETIRPLQPEAIAVALMWSVMNPTHELKIAELLSQMFPGVPISLSHEVNPAVGEYRRTSATVLDASLKPVMKGSIGQLGERLTAAGFSRKPLFVCSNGGRTSADAIVAKPVFLCLSGPSAAPGAAVRLVEQAGLHERNVISMDLGGTSLDVCMAIDGAVAMQRQGTIAGHVFGVPSVEISTIAAGGGSIARVDAGGFVHVGPKSAGSKPGPACYGLGGNQPTLTDANLILGFLEAERFGGGHLVLDVEKAKKAVMQYVADPLGVSVEKAAAIIAAVAEQNMISAIENMTMRKGFDPRDFVLVSGGAAGGLHAANLAKQLGIGKVLIPRAGSVLSAYGISTGDIMFDFGRMGYSRSDAFNFDLVNSSLAALVAQGNEFLDSMMVKPERREILLSVECRYHGQVSQIAVPFVHQVIDTENLKSLVADFHQIHERLNSVASPGESVEFLEWRVQAIGRVQNSVAVRGESGSAESICASVREVYLENEWVTIPAFDASTIPQGTKMRGPCIVSDLLTSNFVPAGSQAVTTEEGGLLIIFD</sequence>
<accession>A0A6B9GH38</accession>
<dbReference type="GO" id="GO:0005829">
    <property type="term" value="C:cytosol"/>
    <property type="evidence" value="ECO:0007669"/>
    <property type="project" value="TreeGrafter"/>
</dbReference>
<dbReference type="PANTHER" id="PTHR11365:SF23">
    <property type="entry name" value="HYPOTHETICAL 5-OXOPROLINASE (EUROFUNG)-RELATED"/>
    <property type="match status" value="1"/>
</dbReference>
<evidence type="ECO:0000259" key="2">
    <source>
        <dbReference type="Pfam" id="PF05378"/>
    </source>
</evidence>
<dbReference type="GO" id="GO:0017168">
    <property type="term" value="F:5-oxoprolinase (ATP-hydrolyzing) activity"/>
    <property type="evidence" value="ECO:0007669"/>
    <property type="project" value="TreeGrafter"/>
</dbReference>
<reference evidence="4 5" key="1">
    <citation type="submission" date="2017-11" db="EMBL/GenBank/DDBJ databases">
        <title>Genome sequence of Pantoea cypripedii NE1.</title>
        <authorList>
            <person name="Nascimento F.X."/>
        </authorList>
    </citation>
    <scope>NUCLEOTIDE SEQUENCE [LARGE SCALE GENOMIC DNA]</scope>
    <source>
        <strain evidence="4 5">NE1</strain>
        <plasmid evidence="5">pne1b</plasmid>
    </source>
</reference>
<dbReference type="Proteomes" id="UP000502005">
    <property type="component" value="Plasmid pNE1B"/>
</dbReference>
<organism evidence="4 5">
    <name type="scientific">Pantoea cypripedii</name>
    <name type="common">Pectobacterium cypripedii</name>
    <name type="synonym">Erwinia cypripedii</name>
    <dbReference type="NCBI Taxonomy" id="55209"/>
    <lineage>
        <taxon>Bacteria</taxon>
        <taxon>Pseudomonadati</taxon>
        <taxon>Pseudomonadota</taxon>
        <taxon>Gammaproteobacteria</taxon>
        <taxon>Enterobacterales</taxon>
        <taxon>Erwiniaceae</taxon>
        <taxon>Pantoea</taxon>
    </lineage>
</organism>
<dbReference type="InterPro" id="IPR049517">
    <property type="entry name" value="ACX-like_C"/>
</dbReference>
<protein>
    <submittedName>
        <fullName evidence="4">5-oxoprolinase</fullName>
    </submittedName>
</protein>
<keyword evidence="4" id="KW-0614">Plasmid</keyword>
<dbReference type="InterPro" id="IPR008040">
    <property type="entry name" value="Hydant_A_N"/>
</dbReference>
<dbReference type="InterPro" id="IPR045079">
    <property type="entry name" value="Oxoprolinase-like"/>
</dbReference>
<name>A0A6B9GH38_PANCY</name>
<proteinExistence type="predicted"/>
<dbReference type="Pfam" id="PF05378">
    <property type="entry name" value="Hydant_A_N"/>
    <property type="match status" value="1"/>
</dbReference>
<evidence type="ECO:0000259" key="3">
    <source>
        <dbReference type="Pfam" id="PF19278"/>
    </source>
</evidence>
<dbReference type="EMBL" id="CP024770">
    <property type="protein sequence ID" value="QGY32955.1"/>
    <property type="molecule type" value="Genomic_DNA"/>
</dbReference>
<evidence type="ECO:0000313" key="5">
    <source>
        <dbReference type="Proteomes" id="UP000502005"/>
    </source>
</evidence>
<dbReference type="RefSeq" id="WP_208718931.1">
    <property type="nucleotide sequence ID" value="NZ_CP024770.1"/>
</dbReference>
<feature type="domain" description="Acetophenone carboxylase-like C-terminal" evidence="3">
    <location>
        <begin position="516"/>
        <end position="672"/>
    </location>
</feature>
<dbReference type="GO" id="GO:0006749">
    <property type="term" value="P:glutathione metabolic process"/>
    <property type="evidence" value="ECO:0007669"/>
    <property type="project" value="TreeGrafter"/>
</dbReference>
<dbReference type="Pfam" id="PF01968">
    <property type="entry name" value="Hydantoinase_A"/>
    <property type="match status" value="1"/>
</dbReference>
<dbReference type="AlphaFoldDB" id="A0A6B9GH38"/>